<dbReference type="Pfam" id="PF00753">
    <property type="entry name" value="Lactamase_B"/>
    <property type="match status" value="1"/>
</dbReference>
<dbReference type="SMART" id="SM00849">
    <property type="entry name" value="Lactamase_B"/>
    <property type="match status" value="1"/>
</dbReference>
<evidence type="ECO:0000256" key="2">
    <source>
        <dbReference type="ARBA" id="ARBA00022723"/>
    </source>
</evidence>
<dbReference type="InterPro" id="IPR051013">
    <property type="entry name" value="MBL_superfamily_lactonases"/>
</dbReference>
<dbReference type="SUPFAM" id="SSF56281">
    <property type="entry name" value="Metallo-hydrolase/oxidoreductase"/>
    <property type="match status" value="1"/>
</dbReference>
<evidence type="ECO:0000256" key="1">
    <source>
        <dbReference type="ARBA" id="ARBA00007749"/>
    </source>
</evidence>
<keyword evidence="2" id="KW-0479">Metal-binding</keyword>
<proteinExistence type="inferred from homology"/>
<protein>
    <submittedName>
        <fullName evidence="5">MBL fold metallo-hydrolase</fullName>
    </submittedName>
</protein>
<sequence>MIKVVPLKEGDFYEDEVKNFLPIGDKVLTTEIQLAVQPFLIITDNHKTLLDVGLGYQENGVYKIDELLAKEGLTPLDIDRVLMSHLHKDHINGLVEETEEGYIGRYPNAQIYIQRREVAFAELSMDDISFDYDILEEALALPNIIWMNDDQGSIDDQITYQVVGGHTPYMQVFWIKDEEQIIFYGADNLPKHSYLEFNMAFKSDYDGKLAMKWRTEWKVQAEAEHWTVLFYHDMERAVYTCE</sequence>
<evidence type="ECO:0000313" key="6">
    <source>
        <dbReference type="Proteomes" id="UP000069030"/>
    </source>
</evidence>
<organism evidence="5 6">
    <name type="scientific">Myroides odoratimimus</name>
    <dbReference type="NCBI Taxonomy" id="76832"/>
    <lineage>
        <taxon>Bacteria</taxon>
        <taxon>Pseudomonadati</taxon>
        <taxon>Bacteroidota</taxon>
        <taxon>Flavobacteriia</taxon>
        <taxon>Flavobacteriales</taxon>
        <taxon>Flavobacteriaceae</taxon>
        <taxon>Myroides</taxon>
    </lineage>
</organism>
<dbReference type="KEGG" id="mod:AS202_13130"/>
<dbReference type="InterPro" id="IPR036866">
    <property type="entry name" value="RibonucZ/Hydroxyglut_hydro"/>
</dbReference>
<dbReference type="eggNOG" id="COG0491">
    <property type="taxonomic scope" value="Bacteria"/>
</dbReference>
<evidence type="ECO:0000256" key="4">
    <source>
        <dbReference type="ARBA" id="ARBA00022833"/>
    </source>
</evidence>
<comment type="similarity">
    <text evidence="1">Belongs to the metallo-beta-lactamase superfamily.</text>
</comment>
<dbReference type="InterPro" id="IPR001279">
    <property type="entry name" value="Metallo-B-lactamas"/>
</dbReference>
<dbReference type="PANTHER" id="PTHR42978">
    <property type="entry name" value="QUORUM-QUENCHING LACTONASE YTNP-RELATED-RELATED"/>
    <property type="match status" value="1"/>
</dbReference>
<accession>A0A0S7EA33</accession>
<dbReference type="Proteomes" id="UP000069030">
    <property type="component" value="Chromosome"/>
</dbReference>
<reference evidence="5 6" key="1">
    <citation type="journal article" date="2016" name="J. Zhejiang Univ. Sci. B">
        <title>Antibiotic resistance mechanisms of Myroides sp.</title>
        <authorList>
            <person name="Hu S."/>
            <person name="Yuan S."/>
            <person name="Qu H."/>
            <person name="Jiang T."/>
            <person name="Zhou Y."/>
            <person name="Wang M."/>
            <person name="Ming D."/>
        </authorList>
    </citation>
    <scope>NUCLEOTIDE SEQUENCE [LARGE SCALE GENOMIC DNA]</scope>
    <source>
        <strain evidence="5 6">PR63039</strain>
    </source>
</reference>
<dbReference type="PANTHER" id="PTHR42978:SF6">
    <property type="entry name" value="QUORUM-QUENCHING LACTONASE YTNP-RELATED"/>
    <property type="match status" value="1"/>
</dbReference>
<dbReference type="GO" id="GO:0046872">
    <property type="term" value="F:metal ion binding"/>
    <property type="evidence" value="ECO:0007669"/>
    <property type="project" value="UniProtKB-KW"/>
</dbReference>
<dbReference type="RefSeq" id="WP_006259114.1">
    <property type="nucleotide sequence ID" value="NZ_BCMQ01000008.1"/>
</dbReference>
<evidence type="ECO:0000313" key="5">
    <source>
        <dbReference type="EMBL" id="ALU27035.1"/>
    </source>
</evidence>
<dbReference type="Gene3D" id="3.60.15.10">
    <property type="entry name" value="Ribonuclease Z/Hydroxyacylglutathione hydrolase-like"/>
    <property type="match status" value="1"/>
</dbReference>
<keyword evidence="3" id="KW-0378">Hydrolase</keyword>
<evidence type="ECO:0000256" key="3">
    <source>
        <dbReference type="ARBA" id="ARBA00022801"/>
    </source>
</evidence>
<dbReference type="AlphaFoldDB" id="A0A0S7EA33"/>
<keyword evidence="4" id="KW-0862">Zinc</keyword>
<dbReference type="EMBL" id="CP013690">
    <property type="protein sequence ID" value="ALU27035.1"/>
    <property type="molecule type" value="Genomic_DNA"/>
</dbReference>
<name>A0A0S7EA33_9FLAO</name>
<dbReference type="GO" id="GO:0016787">
    <property type="term" value="F:hydrolase activity"/>
    <property type="evidence" value="ECO:0007669"/>
    <property type="project" value="UniProtKB-KW"/>
</dbReference>
<gene>
    <name evidence="5" type="ORF">AS202_13130</name>
</gene>